<dbReference type="InterPro" id="IPR036188">
    <property type="entry name" value="FAD/NAD-bd_sf"/>
</dbReference>
<dbReference type="OrthoDB" id="5046242at2759"/>
<keyword evidence="3" id="KW-1185">Reference proteome</keyword>
<dbReference type="AlphaFoldDB" id="A0A139AUQ2"/>
<dbReference type="GO" id="GO:0016491">
    <property type="term" value="F:oxidoreductase activity"/>
    <property type="evidence" value="ECO:0007669"/>
    <property type="project" value="InterPro"/>
</dbReference>
<feature type="domain" description="Amine oxidase" evidence="1">
    <location>
        <begin position="45"/>
        <end position="541"/>
    </location>
</feature>
<evidence type="ECO:0000313" key="2">
    <source>
        <dbReference type="EMBL" id="KXS20303.1"/>
    </source>
</evidence>
<dbReference type="Gene3D" id="3.90.660.10">
    <property type="match status" value="1"/>
</dbReference>
<gene>
    <name evidence="2" type="ORF">M427DRAFT_152157</name>
</gene>
<protein>
    <submittedName>
        <fullName evidence="2">Amine oxidase</fullName>
    </submittedName>
</protein>
<dbReference type="STRING" id="1344416.A0A139AUQ2"/>
<dbReference type="OMA" id="CITGCHS"/>
<dbReference type="EMBL" id="KQ965736">
    <property type="protein sequence ID" value="KXS20303.1"/>
    <property type="molecule type" value="Genomic_DNA"/>
</dbReference>
<organism evidence="2 3">
    <name type="scientific">Gonapodya prolifera (strain JEL478)</name>
    <name type="common">Monoblepharis prolifera</name>
    <dbReference type="NCBI Taxonomy" id="1344416"/>
    <lineage>
        <taxon>Eukaryota</taxon>
        <taxon>Fungi</taxon>
        <taxon>Fungi incertae sedis</taxon>
        <taxon>Chytridiomycota</taxon>
        <taxon>Chytridiomycota incertae sedis</taxon>
        <taxon>Monoblepharidomycetes</taxon>
        <taxon>Monoblepharidales</taxon>
        <taxon>Gonapodyaceae</taxon>
        <taxon>Gonapodya</taxon>
    </lineage>
</organism>
<dbReference type="PANTHER" id="PTHR10742:SF410">
    <property type="entry name" value="LYSINE-SPECIFIC HISTONE DEMETHYLASE 2"/>
    <property type="match status" value="1"/>
</dbReference>
<evidence type="ECO:0000313" key="3">
    <source>
        <dbReference type="Proteomes" id="UP000070544"/>
    </source>
</evidence>
<name>A0A139AUQ2_GONPJ</name>
<dbReference type="InterPro" id="IPR050281">
    <property type="entry name" value="Flavin_monoamine_oxidase"/>
</dbReference>
<dbReference type="Pfam" id="PF01593">
    <property type="entry name" value="Amino_oxidase"/>
    <property type="match status" value="1"/>
</dbReference>
<dbReference type="InterPro" id="IPR002937">
    <property type="entry name" value="Amino_oxidase"/>
</dbReference>
<reference evidence="2 3" key="1">
    <citation type="journal article" date="2015" name="Genome Biol. Evol.">
        <title>Phylogenomic analyses indicate that early fungi evolved digesting cell walls of algal ancestors of land plants.</title>
        <authorList>
            <person name="Chang Y."/>
            <person name="Wang S."/>
            <person name="Sekimoto S."/>
            <person name="Aerts A.L."/>
            <person name="Choi C."/>
            <person name="Clum A."/>
            <person name="LaButti K.M."/>
            <person name="Lindquist E.A."/>
            <person name="Yee Ngan C."/>
            <person name="Ohm R.A."/>
            <person name="Salamov A.A."/>
            <person name="Grigoriev I.V."/>
            <person name="Spatafora J.W."/>
            <person name="Berbee M.L."/>
        </authorList>
    </citation>
    <scope>NUCLEOTIDE SEQUENCE [LARGE SCALE GENOMIC DNA]</scope>
    <source>
        <strain evidence="2 3">JEL478</strain>
    </source>
</reference>
<dbReference type="PANTHER" id="PTHR10742">
    <property type="entry name" value="FLAVIN MONOAMINE OXIDASE"/>
    <property type="match status" value="1"/>
</dbReference>
<dbReference type="Proteomes" id="UP000070544">
    <property type="component" value="Unassembled WGS sequence"/>
</dbReference>
<dbReference type="SUPFAM" id="SSF54373">
    <property type="entry name" value="FAD-linked reductases, C-terminal domain"/>
    <property type="match status" value="1"/>
</dbReference>
<proteinExistence type="predicted"/>
<dbReference type="Gene3D" id="3.50.50.60">
    <property type="entry name" value="FAD/NAD(P)-binding domain"/>
    <property type="match status" value="1"/>
</dbReference>
<sequence length="569" mass="62662">MFPSFLMGSTQRPTTSFQQYLSRGPDIPVTERKDDYRIVVIGAGISGIAAASSLKRLGFEDVLILEARDRIGGRSYTHDEGFEGLGVDMGAMWIHGTEGGNPLYAEFKDILVLSEPVEASPPTIFHPYDRIPYPPEVSRELLLRIWRSYEEARAFAIQNYKSNPSNPPQSFLQWVEQHLRDGTLTAGLDKEEAETVVKLLQEIAGFEAAELNDLSMVHFAVERLFPGPQPMVLSGYKSVLQTMLWKAGLLVGRDVKLGHVVKGISLPTKLSTAGDDATLVGDTDQSYPVILTVQTPSGSETKILATHVVCTLPLGVLKANHWEIFSDPPLPLAKIDAIRNIGFGLLDKVVMRFSEPWWEGLNWGAGANYVSFAKLSEIGLPGDEDAFIFLDILNYYRILRTSFQGKNHSTQDPPAILIVFTNSNSAKALENLSEDAITKICVSELRKMAKGSGYSLDIPNPIASYVTKWSNDPFARGSYTYVSPRSGSLAQTEQAFDALIEPLVDIEGNPRVFFAGEHASKRHFSYQHGALMSGYSAATAVQETVEPEIASQQDGNAGCFSLFSHIFFK</sequence>
<dbReference type="SUPFAM" id="SSF51905">
    <property type="entry name" value="FAD/NAD(P)-binding domain"/>
    <property type="match status" value="1"/>
</dbReference>
<evidence type="ECO:0000259" key="1">
    <source>
        <dbReference type="Pfam" id="PF01593"/>
    </source>
</evidence>
<accession>A0A139AUQ2</accession>